<evidence type="ECO:0000259" key="1">
    <source>
        <dbReference type="Pfam" id="PF01526"/>
    </source>
</evidence>
<accession>A0A377YWN4</accession>
<dbReference type="Pfam" id="PF01526">
    <property type="entry name" value="DDE_Tnp_Tn3"/>
    <property type="match status" value="1"/>
</dbReference>
<dbReference type="GO" id="GO:0006313">
    <property type="term" value="P:DNA transposition"/>
    <property type="evidence" value="ECO:0007669"/>
    <property type="project" value="InterPro"/>
</dbReference>
<proteinExistence type="predicted"/>
<sequence>MFLLLEKAHAGAVFQLEDILPSIPWDSHDLIAAIAQQYDTGEVLMLAWIYSQLRRCSSSEVAAMMEGVLRHCTDMEINHQYVDSHGQSEVAFAFSDVLGFDLLPRLKAIARQKLYVCEKEDTSLYPHLTPILTRGIDWELIAQQYDEIIKYTAALKTGTAEPEAILRRFTRNNIQHPTYKALAELGKAIKTIFLCRYLHDESLRCEINAGLNVVENWNSANNFIFYGEHGEFTSNRPADQELSMLSLHLLQISLVYINTLLIQNVLTEPAWQQRMTEEDWRGLTPLIYHHVNPYGRIELNMDQRLALAA</sequence>
<evidence type="ECO:0000313" key="2">
    <source>
        <dbReference type="EMBL" id="STU54344.1"/>
    </source>
</evidence>
<dbReference type="Proteomes" id="UP000254487">
    <property type="component" value="Unassembled WGS sequence"/>
</dbReference>
<name>A0A377YWN4_KLEPO</name>
<dbReference type="EMBL" id="UGLW01000001">
    <property type="protein sequence ID" value="STU54344.1"/>
    <property type="molecule type" value="Genomic_DNA"/>
</dbReference>
<organism evidence="2 3">
    <name type="scientific">Klebsiella pneumoniae subsp. ozaenae</name>
    <dbReference type="NCBI Taxonomy" id="574"/>
    <lineage>
        <taxon>Bacteria</taxon>
        <taxon>Pseudomonadati</taxon>
        <taxon>Pseudomonadota</taxon>
        <taxon>Gammaproteobacteria</taxon>
        <taxon>Enterobacterales</taxon>
        <taxon>Enterobacteriaceae</taxon>
        <taxon>Klebsiella/Raoultella group</taxon>
        <taxon>Klebsiella</taxon>
        <taxon>Klebsiella pneumoniae complex</taxon>
    </lineage>
</organism>
<dbReference type="InterPro" id="IPR002513">
    <property type="entry name" value="Tn3_Tnp_DDE_dom"/>
</dbReference>
<gene>
    <name evidence="2" type="ORF">NCTC10313_00087</name>
</gene>
<dbReference type="SUPFAM" id="SSF141734">
    <property type="entry name" value="HisI-like"/>
    <property type="match status" value="1"/>
</dbReference>
<dbReference type="STRING" id="1218098.GCA_001598715_04896"/>
<evidence type="ECO:0000313" key="3">
    <source>
        <dbReference type="Proteomes" id="UP000254487"/>
    </source>
</evidence>
<dbReference type="InterPro" id="IPR038019">
    <property type="entry name" value="PRib_AMP_CycHydrolase_sf"/>
</dbReference>
<feature type="domain" description="Tn3 transposase DDE" evidence="1">
    <location>
        <begin position="48"/>
        <end position="296"/>
    </location>
</feature>
<dbReference type="AlphaFoldDB" id="A0A377YWN4"/>
<protein>
    <submittedName>
        <fullName evidence="2">Transposase Tn3 family protein</fullName>
    </submittedName>
</protein>
<dbReference type="GO" id="GO:0004803">
    <property type="term" value="F:transposase activity"/>
    <property type="evidence" value="ECO:0007669"/>
    <property type="project" value="InterPro"/>
</dbReference>
<reference evidence="2 3" key="1">
    <citation type="submission" date="2018-06" db="EMBL/GenBank/DDBJ databases">
        <authorList>
            <consortium name="Pathogen Informatics"/>
            <person name="Doyle S."/>
        </authorList>
    </citation>
    <scope>NUCLEOTIDE SEQUENCE [LARGE SCALE GENOMIC DNA]</scope>
    <source>
        <strain evidence="2 3">NCTC10313</strain>
    </source>
</reference>